<keyword evidence="3" id="KW-1185">Reference proteome</keyword>
<keyword evidence="1" id="KW-0472">Membrane</keyword>
<comment type="caution">
    <text evidence="2">The sequence shown here is derived from an EMBL/GenBank/DDBJ whole genome shotgun (WGS) entry which is preliminary data.</text>
</comment>
<dbReference type="Proteomes" id="UP000315010">
    <property type="component" value="Unassembled WGS sequence"/>
</dbReference>
<proteinExistence type="predicted"/>
<organism evidence="2 3">
    <name type="scientific">Novipirellula herctigrandis</name>
    <dbReference type="NCBI Taxonomy" id="2527986"/>
    <lineage>
        <taxon>Bacteria</taxon>
        <taxon>Pseudomonadati</taxon>
        <taxon>Planctomycetota</taxon>
        <taxon>Planctomycetia</taxon>
        <taxon>Pirellulales</taxon>
        <taxon>Pirellulaceae</taxon>
        <taxon>Novipirellula</taxon>
    </lineage>
</organism>
<gene>
    <name evidence="2" type="ORF">CA13_65550</name>
</gene>
<keyword evidence="1" id="KW-1133">Transmembrane helix</keyword>
<sequence length="189" mass="20924">MMRMDDTRVDRERKWINCLIVAFGGAIFVVLLCSGTLFYATTPPSPQTVFERETGLAWPTNATIISTGDDHGGFMGDGEFHVVLHVEDATVSRLLRLQPATPLSNWQAGPVPTEIGFHCNFGTTGVSAMSMDGGPMHYSGDPELEDVLGSNAIMYSAHERCCDTIEWHNGTLLIVDPRFNKVWLSIWDF</sequence>
<evidence type="ECO:0000256" key="1">
    <source>
        <dbReference type="SAM" id="Phobius"/>
    </source>
</evidence>
<protein>
    <submittedName>
        <fullName evidence="2">Uncharacterized protein</fullName>
    </submittedName>
</protein>
<dbReference type="AlphaFoldDB" id="A0A5C5ZEV2"/>
<keyword evidence="1" id="KW-0812">Transmembrane</keyword>
<reference evidence="2 3" key="1">
    <citation type="submission" date="2019-02" db="EMBL/GenBank/DDBJ databases">
        <title>Deep-cultivation of Planctomycetes and their phenomic and genomic characterization uncovers novel biology.</title>
        <authorList>
            <person name="Wiegand S."/>
            <person name="Jogler M."/>
            <person name="Boedeker C."/>
            <person name="Pinto D."/>
            <person name="Vollmers J."/>
            <person name="Rivas-Marin E."/>
            <person name="Kohn T."/>
            <person name="Peeters S.H."/>
            <person name="Heuer A."/>
            <person name="Rast P."/>
            <person name="Oberbeckmann S."/>
            <person name="Bunk B."/>
            <person name="Jeske O."/>
            <person name="Meyerdierks A."/>
            <person name="Storesund J.E."/>
            <person name="Kallscheuer N."/>
            <person name="Luecker S."/>
            <person name="Lage O.M."/>
            <person name="Pohl T."/>
            <person name="Merkel B.J."/>
            <person name="Hornburger P."/>
            <person name="Mueller R.-W."/>
            <person name="Bruemmer F."/>
            <person name="Labrenz M."/>
            <person name="Spormann A.M."/>
            <person name="Op Den Camp H."/>
            <person name="Overmann J."/>
            <person name="Amann R."/>
            <person name="Jetten M.S.M."/>
            <person name="Mascher T."/>
            <person name="Medema M.H."/>
            <person name="Devos D.P."/>
            <person name="Kaster A.-K."/>
            <person name="Ovreas L."/>
            <person name="Rohde M."/>
            <person name="Galperin M.Y."/>
            <person name="Jogler C."/>
        </authorList>
    </citation>
    <scope>NUCLEOTIDE SEQUENCE [LARGE SCALE GENOMIC DNA]</scope>
    <source>
        <strain evidence="2 3">CA13</strain>
    </source>
</reference>
<dbReference type="EMBL" id="SJPJ01000001">
    <property type="protein sequence ID" value="TWT85073.1"/>
    <property type="molecule type" value="Genomic_DNA"/>
</dbReference>
<evidence type="ECO:0000313" key="2">
    <source>
        <dbReference type="EMBL" id="TWT85073.1"/>
    </source>
</evidence>
<evidence type="ECO:0000313" key="3">
    <source>
        <dbReference type="Proteomes" id="UP000315010"/>
    </source>
</evidence>
<accession>A0A5C5ZEV2</accession>
<feature type="transmembrane region" description="Helical" evidence="1">
    <location>
        <begin position="20"/>
        <end position="40"/>
    </location>
</feature>
<name>A0A5C5ZEV2_9BACT</name>